<dbReference type="Pfam" id="PF19281">
    <property type="entry name" value="PHYHIP_C"/>
    <property type="match status" value="1"/>
</dbReference>
<organism evidence="3 4">
    <name type="scientific">Globodera rostochiensis</name>
    <name type="common">Golden nematode worm</name>
    <name type="synonym">Heterodera rostochiensis</name>
    <dbReference type="NCBI Taxonomy" id="31243"/>
    <lineage>
        <taxon>Eukaryota</taxon>
        <taxon>Metazoa</taxon>
        <taxon>Ecdysozoa</taxon>
        <taxon>Nematoda</taxon>
        <taxon>Chromadorea</taxon>
        <taxon>Rhabditida</taxon>
        <taxon>Tylenchina</taxon>
        <taxon>Tylenchomorpha</taxon>
        <taxon>Tylenchoidea</taxon>
        <taxon>Heteroderidae</taxon>
        <taxon>Heteroderinae</taxon>
        <taxon>Globodera</taxon>
    </lineage>
</organism>
<protein>
    <submittedName>
        <fullName evidence="4">Phytanoyl-CoA hydroxylase-interacting protein-like C-terminal domain-containing protein</fullName>
    </submittedName>
</protein>
<name>A0A914IB39_GLORO</name>
<feature type="compositionally biased region" description="Basic and acidic residues" evidence="1">
    <location>
        <begin position="546"/>
        <end position="557"/>
    </location>
</feature>
<reference evidence="4" key="1">
    <citation type="submission" date="2022-11" db="UniProtKB">
        <authorList>
            <consortium name="WormBaseParasite"/>
        </authorList>
    </citation>
    <scope>IDENTIFICATION</scope>
</reference>
<feature type="region of interest" description="Disordered" evidence="1">
    <location>
        <begin position="515"/>
        <end position="557"/>
    </location>
</feature>
<dbReference type="PANTHER" id="PTHR15698">
    <property type="entry name" value="PROTEIN CBG15099"/>
    <property type="match status" value="1"/>
</dbReference>
<evidence type="ECO:0000259" key="2">
    <source>
        <dbReference type="Pfam" id="PF19281"/>
    </source>
</evidence>
<accession>A0A914IB39</accession>
<evidence type="ECO:0000256" key="1">
    <source>
        <dbReference type="SAM" id="MobiDB-lite"/>
    </source>
</evidence>
<dbReference type="InterPro" id="IPR045545">
    <property type="entry name" value="PHYIP/PHIPL_C"/>
</dbReference>
<dbReference type="WBParaSite" id="Gr19_v10_g8321.t1">
    <property type="protein sequence ID" value="Gr19_v10_g8321.t1"/>
    <property type="gene ID" value="Gr19_v10_g8321"/>
</dbReference>
<sequence length="557" mass="62643">MDCVLLEGGEADGRFLRKNTNDKLKLHLAVHLEKLEGGLARGARANELGLILEKTLPVHIMHSEFNALPGSLLIDSKNNQLASGTVYERAIFSLDEMKVLMQKAINHTGTEMQPFTFLYRCKPKIYWDYVVNETRAEMNVYGKDSNGQAASPINTAISGRNSFCLGHVPTQSPFGEVRFMLPAYMLLQPHLNLYFADFYCNSKPHYVTVVVCREHSDADRLCRRTLLPLAPFDNPFLLFQHSTSPTTPVTYSANRNVWVEIYYTDNVPLSWGHLHHIHTFGVGTSKIGGLPHNKSCRVCNLYPQGPGAELVAYPLPENAEQISVEKAEEMVREAKNAELVDDDGGEEGRRTTADGGERWENEEEFEDGTKTYMDNNRQVPFEELQNRLQQIERSVGKAALVAAQSANGSGGDGISLPTQIFAEFVQQIGGFLLEMRKDFNDLNAQIDATETIIWTEQNEEEPTGLELIDEAFADVDALLRDDDDQKIEQCIDVSLSVHETVDALLGRIHKLEQYGDGGEEEEQPNKQQLRRLRRRSSSSNSSVVVIEEKRHCRRESS</sequence>
<keyword evidence="3" id="KW-1185">Reference proteome</keyword>
<proteinExistence type="predicted"/>
<evidence type="ECO:0000313" key="4">
    <source>
        <dbReference type="WBParaSite" id="Gr19_v10_g8321.t1"/>
    </source>
</evidence>
<dbReference type="AlphaFoldDB" id="A0A914IB39"/>
<dbReference type="GO" id="GO:0005737">
    <property type="term" value="C:cytoplasm"/>
    <property type="evidence" value="ECO:0007669"/>
    <property type="project" value="TreeGrafter"/>
</dbReference>
<feature type="domain" description="Phytanoyl-CoA hydroxylase-interacting protein-like C-terminal" evidence="2">
    <location>
        <begin position="96"/>
        <end position="301"/>
    </location>
</feature>
<evidence type="ECO:0000313" key="3">
    <source>
        <dbReference type="Proteomes" id="UP000887572"/>
    </source>
</evidence>
<dbReference type="InterPro" id="IPR042868">
    <property type="entry name" value="PHYHIP/PHYHIPL"/>
</dbReference>
<dbReference type="Proteomes" id="UP000887572">
    <property type="component" value="Unplaced"/>
</dbReference>
<dbReference type="PANTHER" id="PTHR15698:SF4">
    <property type="entry name" value="PHYTANOYL-COA HYDROXYLASE-INTERACTING PROTEIN-LIKE C-TERMINAL DOMAIN-CONTAINING PROTEIN"/>
    <property type="match status" value="1"/>
</dbReference>